<accession>A0A7L2H6C4</accession>
<feature type="non-terminal residue" evidence="2">
    <location>
        <position position="587"/>
    </location>
</feature>
<comment type="caution">
    <text evidence="2">The sequence shown here is derived from an EMBL/GenBank/DDBJ whole genome shotgun (WGS) entry which is preliminary data.</text>
</comment>
<dbReference type="PANTHER" id="PTHR48421">
    <property type="entry name" value="MYCBP-ASSOCIATED PROTEIN"/>
    <property type="match status" value="1"/>
</dbReference>
<feature type="non-terminal residue" evidence="2">
    <location>
        <position position="1"/>
    </location>
</feature>
<dbReference type="PANTHER" id="PTHR48421:SF1">
    <property type="entry name" value="MYCBP-ASSOCIATED PROTEIN"/>
    <property type="match status" value="1"/>
</dbReference>
<dbReference type="Proteomes" id="UP000567826">
    <property type="component" value="Unassembled WGS sequence"/>
</dbReference>
<dbReference type="AlphaFoldDB" id="A0A7L2H6C4"/>
<dbReference type="EMBL" id="VWYG01055036">
    <property type="protein sequence ID" value="NXQ92762.1"/>
    <property type="molecule type" value="Genomic_DNA"/>
</dbReference>
<sequence length="587" mass="65837">LYVQDLDGLEVIGKGQPFTSVSAEPSPCSTTSEESEALDSLRDSPDVAAGAVQGPSLDFCGQPARWINCITSCRDEIGIAARLTFEILVGDRAESYLPVRNDGTTAIWYDWIGLPQQIPSRETKRIRMPRFYFDRRSGVILPGETKKFSFIFKSESGGIFSESWEFRTHPLLLGGALLQVTLWGVAVYEDILADLREKLESDLAARVRDNIVKKTLKELLDQVRTPERTPSPVGAYATEEELFHQKNPELHYEHGVVKQLHELWRKHITVPSASEEKVPSGQERTAEGMEYQESTSEALPAQSSSTEVPGGKNTLEGALSQMTNVEEELGPSGWNYSFADFKQVVNPLPSTRPSTPVTLQRGLLSASSINPVFSLKHQAIKSIPEEEQREEALMQLNKAALELCVPQRPTQTDLFYPTCLQLWCETIDGLVSHSMRLRSLLGLPENTTYVDDVPEETVEVEQPIKGGKEDRITARKERGRSFSVKDKEGKKRTTKTAGKEKEESPSSRKLKDEKKRKSFTWSQEVKEAAQPVEAVTPDGVRPPQEQVDPVLFRKYQEKLYIEVYGLLGSMVSKMVFLFEDLEKNDAL</sequence>
<gene>
    <name evidence="2" type="primary">Mycbpap</name>
    <name evidence="2" type="ORF">NYCGRA_R07063</name>
</gene>
<evidence type="ECO:0000313" key="3">
    <source>
        <dbReference type="Proteomes" id="UP000567826"/>
    </source>
</evidence>
<feature type="compositionally biased region" description="Basic and acidic residues" evidence="1">
    <location>
        <begin position="466"/>
        <end position="515"/>
    </location>
</feature>
<organism evidence="2 3">
    <name type="scientific">Nyctibius grandis</name>
    <name type="common">Great potoo</name>
    <dbReference type="NCBI Taxonomy" id="48427"/>
    <lineage>
        <taxon>Eukaryota</taxon>
        <taxon>Metazoa</taxon>
        <taxon>Chordata</taxon>
        <taxon>Craniata</taxon>
        <taxon>Vertebrata</taxon>
        <taxon>Euteleostomi</taxon>
        <taxon>Archelosauria</taxon>
        <taxon>Archosauria</taxon>
        <taxon>Dinosauria</taxon>
        <taxon>Saurischia</taxon>
        <taxon>Theropoda</taxon>
        <taxon>Coelurosauria</taxon>
        <taxon>Aves</taxon>
        <taxon>Neognathae</taxon>
        <taxon>Neoaves</taxon>
        <taxon>Strisores</taxon>
        <taxon>Caprimulgiformes</taxon>
        <taxon>Nyctibiidae</taxon>
        <taxon>Nyctibius</taxon>
    </lineage>
</organism>
<feature type="compositionally biased region" description="Low complexity" evidence="1">
    <location>
        <begin position="22"/>
        <end position="32"/>
    </location>
</feature>
<feature type="region of interest" description="Disordered" evidence="1">
    <location>
        <begin position="462"/>
        <end position="547"/>
    </location>
</feature>
<evidence type="ECO:0000256" key="1">
    <source>
        <dbReference type="SAM" id="MobiDB-lite"/>
    </source>
</evidence>
<dbReference type="InterPro" id="IPR032707">
    <property type="entry name" value="MYCBPAP"/>
</dbReference>
<reference evidence="2 3" key="1">
    <citation type="submission" date="2019-09" db="EMBL/GenBank/DDBJ databases">
        <title>Bird 10,000 Genomes (B10K) Project - Family phase.</title>
        <authorList>
            <person name="Zhang G."/>
        </authorList>
    </citation>
    <scope>NUCLEOTIDE SEQUENCE [LARGE SCALE GENOMIC DNA]</scope>
    <source>
        <strain evidence="2">B10K-DU-001-56</strain>
        <tissue evidence="2">Muscle</tissue>
    </source>
</reference>
<name>A0A7L2H6C4_NYCGR</name>
<feature type="compositionally biased region" description="Polar residues" evidence="1">
    <location>
        <begin position="292"/>
        <end position="307"/>
    </location>
</feature>
<feature type="region of interest" description="Disordered" evidence="1">
    <location>
        <begin position="20"/>
        <end position="42"/>
    </location>
</feature>
<feature type="region of interest" description="Disordered" evidence="1">
    <location>
        <begin position="271"/>
        <end position="312"/>
    </location>
</feature>
<evidence type="ECO:0000313" key="2">
    <source>
        <dbReference type="EMBL" id="NXQ92762.1"/>
    </source>
</evidence>
<dbReference type="OrthoDB" id="10263316at2759"/>
<keyword evidence="3" id="KW-1185">Reference proteome</keyword>
<protein>
    <submittedName>
        <fullName evidence="2">MYBPP protein</fullName>
    </submittedName>
</protein>
<dbReference type="Pfam" id="PF14646">
    <property type="entry name" value="MYCBPAP"/>
    <property type="match status" value="1"/>
</dbReference>
<proteinExistence type="predicted"/>